<dbReference type="OrthoDB" id="9775031at2"/>
<sequence>MYNVDVLARHSDLPPAVADAFHSDCGEISAKTGACRTHSHIDVRSACDAYHAQKTLQHRVNSALMERGVSILDPEYTYISPYCEIGSGTTILPGTMIRPGSKIGCGCTIGPNTILDRAKSETGQASIPRRFMRAVWEPTRPSARLRTSVRAAGSVMRPESATSSS</sequence>
<reference evidence="1 2" key="1">
    <citation type="submission" date="2017-05" db="EMBL/GenBank/DDBJ databases">
        <title>Butyricicoccus porcorum sp. nov. a butyrate-producing bacterium from the swine intestinal tract.</title>
        <authorList>
            <person name="Trachsel J."/>
            <person name="Humphrey S."/>
            <person name="Allen H.K."/>
        </authorList>
    </citation>
    <scope>NUCLEOTIDE SEQUENCE [LARGE SCALE GENOMIC DNA]</scope>
    <source>
        <strain evidence="1">BB10</strain>
    </source>
</reference>
<protein>
    <submittedName>
        <fullName evidence="1">Uncharacterized protein</fullName>
    </submittedName>
</protein>
<accession>A0A252F0W2</accession>
<dbReference type="InterPro" id="IPR011004">
    <property type="entry name" value="Trimer_LpxA-like_sf"/>
</dbReference>
<dbReference type="SUPFAM" id="SSF51161">
    <property type="entry name" value="Trimeric LpxA-like enzymes"/>
    <property type="match status" value="1"/>
</dbReference>
<dbReference type="EMBL" id="NHOC01000018">
    <property type="protein sequence ID" value="OUM19456.1"/>
    <property type="molecule type" value="Genomic_DNA"/>
</dbReference>
<evidence type="ECO:0000313" key="1">
    <source>
        <dbReference type="EMBL" id="OUM19456.1"/>
    </source>
</evidence>
<dbReference type="Proteomes" id="UP000194903">
    <property type="component" value="Unassembled WGS sequence"/>
</dbReference>
<organism evidence="1 2">
    <name type="scientific">Butyricicoccus porcorum</name>
    <dbReference type="NCBI Taxonomy" id="1945634"/>
    <lineage>
        <taxon>Bacteria</taxon>
        <taxon>Bacillati</taxon>
        <taxon>Bacillota</taxon>
        <taxon>Clostridia</taxon>
        <taxon>Eubacteriales</taxon>
        <taxon>Butyricicoccaceae</taxon>
        <taxon>Butyricicoccus</taxon>
    </lineage>
</organism>
<gene>
    <name evidence="1" type="ORF">CBW42_12910</name>
</gene>
<evidence type="ECO:0000313" key="2">
    <source>
        <dbReference type="Proteomes" id="UP000194903"/>
    </source>
</evidence>
<dbReference type="Gene3D" id="2.160.10.10">
    <property type="entry name" value="Hexapeptide repeat proteins"/>
    <property type="match status" value="1"/>
</dbReference>
<proteinExistence type="predicted"/>
<comment type="caution">
    <text evidence="1">The sequence shown here is derived from an EMBL/GenBank/DDBJ whole genome shotgun (WGS) entry which is preliminary data.</text>
</comment>
<dbReference type="InterPro" id="IPR001451">
    <property type="entry name" value="Hexapep"/>
</dbReference>
<dbReference type="AlphaFoldDB" id="A0A252F0W2"/>
<dbReference type="Pfam" id="PF00132">
    <property type="entry name" value="Hexapep"/>
    <property type="match status" value="1"/>
</dbReference>
<keyword evidence="2" id="KW-1185">Reference proteome</keyword>
<name>A0A252F0W2_9FIRM</name>